<evidence type="ECO:0000256" key="1">
    <source>
        <dbReference type="SAM" id="SignalP"/>
    </source>
</evidence>
<dbReference type="Pfam" id="PF07396">
    <property type="entry name" value="Porin_O_P"/>
    <property type="match status" value="1"/>
</dbReference>
<dbReference type="EMBL" id="CP157743">
    <property type="protein sequence ID" value="XBS22068.1"/>
    <property type="molecule type" value="Genomic_DNA"/>
</dbReference>
<sequence length="455" mass="49928">MAINKTAKMLALGAATTLGSMTAQAADKELLDMLLQNGAINQSQYNKLIQQETLSKSDVDNIKIKLGKKGLQVESGDGDFKFGFGGRIHADATFHSNDKAAGDKGVGGATDGTEIRRGRLAFKGLFWDDFKFVSEVDFADNKTAVKDMFITYQGLDWLELTVGHQKQPISMELQESSNDIMFTERSLVNSLTASLFDRAIGIHLKSSGDDWSAQIGAYGDAMSPEKDHTVDEGWGAASRLTYAPINKKDQVLHLGAYGGYRAPDTQGGAMSNGKDHVEFSYETTHMSNVKTSKLKVFDAKDFKMAGFEAAYMQGPFSVQGEYGRVWADLENGETLDLDAFYVQTAWTLTGESRSYKGSDGEFKRLKPSQNFSLKNGGWGAVELAARYDQNDLNSDGHDGGSEKAVTVALNWYLNENLRLMADYRHAFDLSSSPAEVAGEDIEDVHAFTFRTQLAF</sequence>
<keyword evidence="1" id="KW-0732">Signal</keyword>
<dbReference type="SUPFAM" id="SSF56935">
    <property type="entry name" value="Porins"/>
    <property type="match status" value="1"/>
</dbReference>
<evidence type="ECO:0000313" key="3">
    <source>
        <dbReference type="Proteomes" id="UP001225378"/>
    </source>
</evidence>
<name>A0AAU7NYN0_9GAMM</name>
<reference evidence="2 3" key="1">
    <citation type="journal article" date="2024" name="Microbiology">
        <title>Methylomarinum rosea sp. nov., a novel halophilic methanotrophic bacterium from the hypersaline Lake Elton.</title>
        <authorList>
            <person name="Suleimanov R.Z."/>
            <person name="Oshkin I.Y."/>
            <person name="Danilova O.V."/>
            <person name="Suzina N.E."/>
            <person name="Dedysh S.N."/>
        </authorList>
    </citation>
    <scope>NUCLEOTIDE SEQUENCE [LARGE SCALE GENOMIC DNA]</scope>
    <source>
        <strain evidence="2 3">Ch1-1</strain>
    </source>
</reference>
<dbReference type="InterPro" id="IPR023614">
    <property type="entry name" value="Porin_dom_sf"/>
</dbReference>
<feature type="signal peptide" evidence="1">
    <location>
        <begin position="1"/>
        <end position="25"/>
    </location>
</feature>
<dbReference type="AlphaFoldDB" id="A0AAU7NYN0"/>
<proteinExistence type="predicted"/>
<dbReference type="InterPro" id="IPR010870">
    <property type="entry name" value="Porin_O/P"/>
</dbReference>
<organism evidence="2 3">
    <name type="scientific">Methylomarinum roseum</name>
    <dbReference type="NCBI Taxonomy" id="3067653"/>
    <lineage>
        <taxon>Bacteria</taxon>
        <taxon>Pseudomonadati</taxon>
        <taxon>Pseudomonadota</taxon>
        <taxon>Gammaproteobacteria</taxon>
        <taxon>Methylococcales</taxon>
        <taxon>Methylococcaceae</taxon>
        <taxon>Methylomarinum</taxon>
    </lineage>
</organism>
<protein>
    <submittedName>
        <fullName evidence="2">Porin</fullName>
    </submittedName>
</protein>
<dbReference type="RefSeq" id="WP_305908954.1">
    <property type="nucleotide sequence ID" value="NZ_CP157743.1"/>
</dbReference>
<accession>A0AAU7NYN0</accession>
<keyword evidence="3" id="KW-1185">Reference proteome</keyword>
<feature type="chain" id="PRO_5043537640" evidence="1">
    <location>
        <begin position="26"/>
        <end position="455"/>
    </location>
</feature>
<dbReference type="Proteomes" id="UP001225378">
    <property type="component" value="Chromosome"/>
</dbReference>
<evidence type="ECO:0000313" key="2">
    <source>
        <dbReference type="EMBL" id="XBS22068.1"/>
    </source>
</evidence>
<dbReference type="Gene3D" id="2.40.160.10">
    <property type="entry name" value="Porin"/>
    <property type="match status" value="1"/>
</dbReference>
<gene>
    <name evidence="2" type="ORF">Q9L42_008070</name>
</gene>
<dbReference type="KEGG" id="mech:Q9L42_008070"/>